<dbReference type="eggNOG" id="KOG1205">
    <property type="taxonomic scope" value="Eukaryota"/>
</dbReference>
<dbReference type="Proteomes" id="UP000008743">
    <property type="component" value="Unassembled WGS sequence"/>
</dbReference>
<dbReference type="STRING" id="595528.A0A0D2VX05"/>
<accession>A0A0D2VX05</accession>
<dbReference type="PANTHER" id="PTHR44196">
    <property type="entry name" value="DEHYDROGENASE/REDUCTASE SDR FAMILY MEMBER 7B"/>
    <property type="match status" value="1"/>
</dbReference>
<dbReference type="Pfam" id="PF00106">
    <property type="entry name" value="adh_short"/>
    <property type="match status" value="1"/>
</dbReference>
<dbReference type="SUPFAM" id="SSF51735">
    <property type="entry name" value="NAD(P)-binding Rossmann-fold domains"/>
    <property type="match status" value="1"/>
</dbReference>
<feature type="domain" description="Ketoreductase" evidence="3">
    <location>
        <begin position="62"/>
        <end position="246"/>
    </location>
</feature>
<dbReference type="OrthoDB" id="1933717at2759"/>
<dbReference type="GO" id="GO:0016491">
    <property type="term" value="F:oxidoreductase activity"/>
    <property type="evidence" value="ECO:0007669"/>
    <property type="project" value="UniProtKB-KW"/>
</dbReference>
<dbReference type="InterPro" id="IPR057326">
    <property type="entry name" value="KR_dom"/>
</dbReference>
<comment type="similarity">
    <text evidence="1">Belongs to the short-chain dehydrogenases/reductases (SDR) family.</text>
</comment>
<dbReference type="GO" id="GO:0016020">
    <property type="term" value="C:membrane"/>
    <property type="evidence" value="ECO:0007669"/>
    <property type="project" value="TreeGrafter"/>
</dbReference>
<evidence type="ECO:0000256" key="1">
    <source>
        <dbReference type="ARBA" id="ARBA00006484"/>
    </source>
</evidence>
<dbReference type="InterPro" id="IPR002347">
    <property type="entry name" value="SDR_fam"/>
</dbReference>
<gene>
    <name evidence="4" type="ORF">CAOG_006476</name>
</gene>
<dbReference type="SMART" id="SM00822">
    <property type="entry name" value="PKS_KR"/>
    <property type="match status" value="1"/>
</dbReference>
<dbReference type="Gene3D" id="3.40.50.720">
    <property type="entry name" value="NAD(P)-binding Rossmann-like Domain"/>
    <property type="match status" value="1"/>
</dbReference>
<dbReference type="OMA" id="MEECNEM"/>
<dbReference type="RefSeq" id="XP_004345225.1">
    <property type="nucleotide sequence ID" value="XM_004345175.2"/>
</dbReference>
<proteinExistence type="inferred from homology"/>
<reference evidence="5" key="1">
    <citation type="submission" date="2011-02" db="EMBL/GenBank/DDBJ databases">
        <title>The Genome Sequence of Capsaspora owczarzaki ATCC 30864.</title>
        <authorList>
            <person name="Russ C."/>
            <person name="Cuomo C."/>
            <person name="Burger G."/>
            <person name="Gray M.W."/>
            <person name="Holland P.W.H."/>
            <person name="King N."/>
            <person name="Lang F.B.F."/>
            <person name="Roger A.J."/>
            <person name="Ruiz-Trillo I."/>
            <person name="Young S.K."/>
            <person name="Zeng Q."/>
            <person name="Gargeya S."/>
            <person name="Alvarado L."/>
            <person name="Berlin A."/>
            <person name="Chapman S.B."/>
            <person name="Chen Z."/>
            <person name="Freedman E."/>
            <person name="Gellesch M."/>
            <person name="Goldberg J."/>
            <person name="Griggs A."/>
            <person name="Gujja S."/>
            <person name="Heilman E."/>
            <person name="Heiman D."/>
            <person name="Howarth C."/>
            <person name="Mehta T."/>
            <person name="Neiman D."/>
            <person name="Pearson M."/>
            <person name="Roberts A."/>
            <person name="Saif S."/>
            <person name="Shea T."/>
            <person name="Shenoy N."/>
            <person name="Sisk P."/>
            <person name="Stolte C."/>
            <person name="Sykes S."/>
            <person name="White J."/>
            <person name="Yandava C."/>
            <person name="Haas B."/>
            <person name="Nusbaum C."/>
            <person name="Birren B."/>
        </authorList>
    </citation>
    <scope>NUCLEOTIDE SEQUENCE</scope>
    <source>
        <strain evidence="5">ATCC 30864</strain>
    </source>
</reference>
<evidence type="ECO:0000259" key="3">
    <source>
        <dbReference type="SMART" id="SM00822"/>
    </source>
</evidence>
<evidence type="ECO:0000313" key="5">
    <source>
        <dbReference type="Proteomes" id="UP000008743"/>
    </source>
</evidence>
<keyword evidence="2" id="KW-0560">Oxidoreductase</keyword>
<sequence length="340" mass="36455">MELMQTVLEWLRLPRSVADGSIEWCSSAAIPGILLWSLGAWHVLRFLKRSIIGPRGIRVRSSLFLITGASSGIGEALARDLVARGARVILVARNATLLGKVASEMNAQHGAGQVVAHTIAADCSNPADVDRLVNTCITTIGVPEAIVNCAGAGRWRYLHEMSAEEVKGCMDAPYFAAALVTRGFLPVFLERNAGTFVNIQSPAGYAPWSGSTGYACTRFALRGLCEALRADLHNTGINVQEVILAETASNYFSTNDNSLERIPKIAALFGVLTVTDAAGYVVRAILSGEPVTCYNWRLAAAMYVHSWAPGLINASIRLTGWSIHKAPKVAVPPIANKKTN</sequence>
<evidence type="ECO:0000313" key="4">
    <source>
        <dbReference type="EMBL" id="KJE96107.1"/>
    </source>
</evidence>
<organism evidence="4 5">
    <name type="scientific">Capsaspora owczarzaki (strain ATCC 30864)</name>
    <dbReference type="NCBI Taxonomy" id="595528"/>
    <lineage>
        <taxon>Eukaryota</taxon>
        <taxon>Filasterea</taxon>
        <taxon>Capsaspora</taxon>
    </lineage>
</organism>
<dbReference type="PRINTS" id="PR00081">
    <property type="entry name" value="GDHRDH"/>
</dbReference>
<dbReference type="PANTHER" id="PTHR44196:SF1">
    <property type="entry name" value="DEHYDROGENASE_REDUCTASE SDR FAMILY MEMBER 7B"/>
    <property type="match status" value="1"/>
</dbReference>
<keyword evidence="5" id="KW-1185">Reference proteome</keyword>
<dbReference type="InterPro" id="IPR036291">
    <property type="entry name" value="NAD(P)-bd_dom_sf"/>
</dbReference>
<dbReference type="InParanoid" id="A0A0D2VX05"/>
<dbReference type="EMBL" id="KE346370">
    <property type="protein sequence ID" value="KJE96107.1"/>
    <property type="molecule type" value="Genomic_DNA"/>
</dbReference>
<name>A0A0D2VX05_CAPO3</name>
<evidence type="ECO:0000256" key="2">
    <source>
        <dbReference type="ARBA" id="ARBA00023002"/>
    </source>
</evidence>
<dbReference type="AlphaFoldDB" id="A0A0D2VX05"/>
<dbReference type="PhylomeDB" id="A0A0D2VX05"/>
<protein>
    <recommendedName>
        <fullName evidence="3">Ketoreductase domain-containing protein</fullName>
    </recommendedName>
</protein>